<gene>
    <name evidence="1" type="ORF">BFD03_01715</name>
</gene>
<dbReference type="NCBIfam" id="NF033563">
    <property type="entry name" value="transpos_IS30"/>
    <property type="match status" value="1"/>
</dbReference>
<dbReference type="InterPro" id="IPR051917">
    <property type="entry name" value="Transposase-Integrase"/>
</dbReference>
<dbReference type="PANTHER" id="PTHR10948:SF23">
    <property type="entry name" value="TRANSPOSASE INSI FOR INSERTION SEQUENCE ELEMENT IS30A-RELATED"/>
    <property type="match status" value="1"/>
</dbReference>
<dbReference type="Proteomes" id="UP000095141">
    <property type="component" value="Unassembled WGS sequence"/>
</dbReference>
<dbReference type="InterPro" id="IPR001584">
    <property type="entry name" value="Integrase_cat-core"/>
</dbReference>
<accession>A0A081NS87</accession>
<dbReference type="InterPro" id="IPR036397">
    <property type="entry name" value="RNaseH_sf"/>
</dbReference>
<dbReference type="GO" id="GO:0005829">
    <property type="term" value="C:cytosol"/>
    <property type="evidence" value="ECO:0007669"/>
    <property type="project" value="TreeGrafter"/>
</dbReference>
<proteinExistence type="predicted"/>
<dbReference type="GO" id="GO:0003676">
    <property type="term" value="F:nucleic acid binding"/>
    <property type="evidence" value="ECO:0007669"/>
    <property type="project" value="InterPro"/>
</dbReference>
<dbReference type="PATRIC" id="fig|1598.91.peg.804"/>
<dbReference type="Gene3D" id="3.30.420.10">
    <property type="entry name" value="Ribonuclease H-like superfamily/Ribonuclease H"/>
    <property type="match status" value="1"/>
</dbReference>
<dbReference type="PROSITE" id="PS50994">
    <property type="entry name" value="INTEGRASE"/>
    <property type="match status" value="1"/>
</dbReference>
<dbReference type="GO" id="GO:0015074">
    <property type="term" value="P:DNA integration"/>
    <property type="evidence" value="ECO:0007669"/>
    <property type="project" value="InterPro"/>
</dbReference>
<evidence type="ECO:0000313" key="2">
    <source>
        <dbReference type="Proteomes" id="UP000095141"/>
    </source>
</evidence>
<evidence type="ECO:0000313" key="1">
    <source>
        <dbReference type="EMBL" id="OCX49661.1"/>
    </source>
</evidence>
<dbReference type="InterPro" id="IPR053392">
    <property type="entry name" value="Transposase_IS30-like"/>
</dbReference>
<dbReference type="SUPFAM" id="SSF53098">
    <property type="entry name" value="Ribonuclease H-like"/>
    <property type="match status" value="1"/>
</dbReference>
<dbReference type="InterPro" id="IPR012337">
    <property type="entry name" value="RNaseH-like_sf"/>
</dbReference>
<protein>
    <submittedName>
        <fullName evidence="1">Integrase</fullName>
    </submittedName>
</protein>
<dbReference type="GO" id="GO:0004803">
    <property type="term" value="F:transposase activity"/>
    <property type="evidence" value="ECO:0007669"/>
    <property type="project" value="TreeGrafter"/>
</dbReference>
<dbReference type="RefSeq" id="WP_003663607.1">
    <property type="nucleotide sequence ID" value="NZ_CP015408.2"/>
</dbReference>
<dbReference type="PANTHER" id="PTHR10948">
    <property type="entry name" value="TRANSPOSASE"/>
    <property type="match status" value="1"/>
</dbReference>
<dbReference type="GO" id="GO:0032196">
    <property type="term" value="P:transposition"/>
    <property type="evidence" value="ECO:0007669"/>
    <property type="project" value="TreeGrafter"/>
</dbReference>
<sequence>MTYKHLTTRELTLIADFWYQGTKAYRAAKLLQRSQETIYRVYRFLNNGKTIDQYLQTYQRHKRRCGRKQTQLPTIEVNYIHAQIKAGWTPDTIIGRDEHPISCSMRTLYRMFARNQYGFSVKQLPMKGKRHPNGYVERRGKAGQLGRSIYQRYRDFPHYQHEFGHFEADTVQGKAHRGAVMTLVERQSKVMIVLNIHHKTDEAVNCQLDQWLAKLPRHFVKSITFDNGKEFAGWREIANKYDLHTYFAEVGAPNQRGLNENNNGILRRDGLSKKLDFRHLPNELVTQLMHRRNNIPRKSLNYRTPLEVFMSYVTEEQLSTFF</sequence>
<reference evidence="1 2" key="1">
    <citation type="submission" date="2016-08" db="EMBL/GenBank/DDBJ databases">
        <title>Probiotic bacterium isolated from chicken gut.</title>
        <authorList>
            <person name="Levy J.L."/>
            <person name="Hassan H.M."/>
            <person name="Mendoza M.A."/>
        </authorList>
    </citation>
    <scope>NUCLEOTIDE SEQUENCE [LARGE SCALE GENOMIC DNA]</scope>
    <source>
        <strain evidence="1 2">P43</strain>
    </source>
</reference>
<comment type="caution">
    <text evidence="1">The sequence shown here is derived from an EMBL/GenBank/DDBJ whole genome shotgun (WGS) entry which is preliminary data.</text>
</comment>
<organism evidence="1 2">
    <name type="scientific">Limosilactobacillus reuteri</name>
    <name type="common">Lactobacillus reuteri</name>
    <dbReference type="NCBI Taxonomy" id="1598"/>
    <lineage>
        <taxon>Bacteria</taxon>
        <taxon>Bacillati</taxon>
        <taxon>Bacillota</taxon>
        <taxon>Bacilli</taxon>
        <taxon>Lactobacillales</taxon>
        <taxon>Lactobacillaceae</taxon>
        <taxon>Limosilactobacillus</taxon>
    </lineage>
</organism>
<dbReference type="AlphaFoldDB" id="A0A081NS87"/>
<name>A0A081NS87_LIMRT</name>
<dbReference type="EMBL" id="MCNS01000003">
    <property type="protein sequence ID" value="OCX49661.1"/>
    <property type="molecule type" value="Genomic_DNA"/>
</dbReference>